<dbReference type="GO" id="GO:0009279">
    <property type="term" value="C:cell outer membrane"/>
    <property type="evidence" value="ECO:0007669"/>
    <property type="project" value="UniProtKB-SubCell"/>
</dbReference>
<feature type="short sequence motif" description="TonB C-terminal box" evidence="11">
    <location>
        <begin position="580"/>
        <end position="597"/>
    </location>
</feature>
<protein>
    <submittedName>
        <fullName evidence="16">Vitamin B12 transporter</fullName>
    </submittedName>
</protein>
<sequence length="597" mass="64001">MKRTLLASVAFTALLAAPGLAQEAFDLDEIVVSPSLAPVDPARTGATVEVVEGDNLQNADTSLIQTLSREPGVSFSANGGVGSNTTLRIRGLDTSYIGVRVNGIDVTDPSSTQTGFNFGGLTAAGLGRVEILKGSQSAIYGSEAIAGVVDITTARPRGLGFSADLNLEAGSFGTRSGSLWMGHATERGEVALSYSRLITDGISALASDTEEDGFEQEMLTLSTRYDLTDTVTVGASALWRDGMVEIDRPFVGNAGENFFTQRGARVFAEFETGGIDHRLSYSVFDSERRDPGGFTPYFNGDREELQYLGSVEIGGTSTLGFGLDETRETFDIPGASGEVTTRSVFAELQLRPADDLDLSLALRHDDHSRFGGSTTGRIAAAWRAQPDLTLRAVLGSGFRAPSLYELFGPYGSTTLQPEQSRSFELGAEKTFEAGFVRATAFYTEIDDLIGYDFILSAYNQQPGTTVTRGLELAGRYALSDRVALFANYTLTDAKTEGIRLVRVPRHDLVLGLDADLGNGFNGTFEVQRVADVEASAFAPVDNKVGDYTLVNLGVSYDITDRAQAYLRVENLLDEDYETAGGYNTPGRAAYFGLRASF</sequence>
<dbReference type="InterPro" id="IPR012910">
    <property type="entry name" value="Plug_dom"/>
</dbReference>
<proteinExistence type="inferred from homology"/>
<dbReference type="OrthoDB" id="9760333at2"/>
<dbReference type="InterPro" id="IPR000531">
    <property type="entry name" value="Beta-barrel_TonB"/>
</dbReference>
<keyword evidence="3 10" id="KW-1134">Transmembrane beta strand</keyword>
<keyword evidence="5 13" id="KW-0732">Signal</keyword>
<dbReference type="InterPro" id="IPR037066">
    <property type="entry name" value="Plug_dom_sf"/>
</dbReference>
<evidence type="ECO:0000313" key="17">
    <source>
        <dbReference type="Proteomes" id="UP000199340"/>
    </source>
</evidence>
<keyword evidence="4 10" id="KW-0812">Transmembrane</keyword>
<keyword evidence="7 10" id="KW-0472">Membrane</keyword>
<evidence type="ECO:0000256" key="7">
    <source>
        <dbReference type="ARBA" id="ARBA00023136"/>
    </source>
</evidence>
<evidence type="ECO:0000256" key="11">
    <source>
        <dbReference type="PROSITE-ProRule" id="PRU10144"/>
    </source>
</evidence>
<name>A0A1G8M2J2_9RHOB</name>
<evidence type="ECO:0000256" key="1">
    <source>
        <dbReference type="ARBA" id="ARBA00004571"/>
    </source>
</evidence>
<evidence type="ECO:0000256" key="10">
    <source>
        <dbReference type="PROSITE-ProRule" id="PRU01360"/>
    </source>
</evidence>
<dbReference type="PROSITE" id="PS01156">
    <property type="entry name" value="TONB_DEPENDENT_REC_2"/>
    <property type="match status" value="1"/>
</dbReference>
<dbReference type="InterPro" id="IPR039426">
    <property type="entry name" value="TonB-dep_rcpt-like"/>
</dbReference>
<evidence type="ECO:0000256" key="5">
    <source>
        <dbReference type="ARBA" id="ARBA00022729"/>
    </source>
</evidence>
<feature type="signal peptide" evidence="13">
    <location>
        <begin position="1"/>
        <end position="21"/>
    </location>
</feature>
<evidence type="ECO:0000256" key="13">
    <source>
        <dbReference type="SAM" id="SignalP"/>
    </source>
</evidence>
<evidence type="ECO:0000256" key="12">
    <source>
        <dbReference type="RuleBase" id="RU003357"/>
    </source>
</evidence>
<dbReference type="Proteomes" id="UP000199340">
    <property type="component" value="Unassembled WGS sequence"/>
</dbReference>
<dbReference type="STRING" id="490829.SAMN05421850_10424"/>
<evidence type="ECO:0000256" key="2">
    <source>
        <dbReference type="ARBA" id="ARBA00022448"/>
    </source>
</evidence>
<dbReference type="GO" id="GO:0015344">
    <property type="term" value="F:siderophore uptake transmembrane transporter activity"/>
    <property type="evidence" value="ECO:0007669"/>
    <property type="project" value="TreeGrafter"/>
</dbReference>
<keyword evidence="6 12" id="KW-0798">TonB box</keyword>
<evidence type="ECO:0000256" key="6">
    <source>
        <dbReference type="ARBA" id="ARBA00023077"/>
    </source>
</evidence>
<dbReference type="PANTHER" id="PTHR30069:SF29">
    <property type="entry name" value="HEMOGLOBIN AND HEMOGLOBIN-HAPTOGLOBIN-BINDING PROTEIN 1-RELATED"/>
    <property type="match status" value="1"/>
</dbReference>
<evidence type="ECO:0000259" key="14">
    <source>
        <dbReference type="Pfam" id="PF00593"/>
    </source>
</evidence>
<comment type="similarity">
    <text evidence="10 12">Belongs to the TonB-dependent receptor family.</text>
</comment>
<dbReference type="RefSeq" id="WP_090028382.1">
    <property type="nucleotide sequence ID" value="NZ_FNEB01000004.1"/>
</dbReference>
<dbReference type="PANTHER" id="PTHR30069">
    <property type="entry name" value="TONB-DEPENDENT OUTER MEMBRANE RECEPTOR"/>
    <property type="match status" value="1"/>
</dbReference>
<dbReference type="InterPro" id="IPR036942">
    <property type="entry name" value="Beta-barrel_TonB_sf"/>
</dbReference>
<gene>
    <name evidence="16" type="ORF">SAMN05421850_10424</name>
</gene>
<organism evidence="16 17">
    <name type="scientific">Lutimaribacter saemankumensis</name>
    <dbReference type="NCBI Taxonomy" id="490829"/>
    <lineage>
        <taxon>Bacteria</taxon>
        <taxon>Pseudomonadati</taxon>
        <taxon>Pseudomonadota</taxon>
        <taxon>Alphaproteobacteria</taxon>
        <taxon>Rhodobacterales</taxon>
        <taxon>Roseobacteraceae</taxon>
        <taxon>Lutimaribacter</taxon>
    </lineage>
</organism>
<dbReference type="GO" id="GO:0044718">
    <property type="term" value="P:siderophore transmembrane transport"/>
    <property type="evidence" value="ECO:0007669"/>
    <property type="project" value="TreeGrafter"/>
</dbReference>
<evidence type="ECO:0000313" key="16">
    <source>
        <dbReference type="EMBL" id="SDI62186.1"/>
    </source>
</evidence>
<feature type="chain" id="PRO_5011529295" evidence="13">
    <location>
        <begin position="22"/>
        <end position="597"/>
    </location>
</feature>
<feature type="domain" description="TonB-dependent receptor plug" evidence="15">
    <location>
        <begin position="43"/>
        <end position="148"/>
    </location>
</feature>
<keyword evidence="17" id="KW-1185">Reference proteome</keyword>
<dbReference type="Gene3D" id="2.40.170.20">
    <property type="entry name" value="TonB-dependent receptor, beta-barrel domain"/>
    <property type="match status" value="1"/>
</dbReference>
<dbReference type="CDD" id="cd01347">
    <property type="entry name" value="ligand_gated_channel"/>
    <property type="match status" value="1"/>
</dbReference>
<dbReference type="Pfam" id="PF07715">
    <property type="entry name" value="Plug"/>
    <property type="match status" value="1"/>
</dbReference>
<evidence type="ECO:0000256" key="4">
    <source>
        <dbReference type="ARBA" id="ARBA00022692"/>
    </source>
</evidence>
<keyword evidence="9 10" id="KW-0998">Cell outer membrane</keyword>
<accession>A0A1G8M2J2</accession>
<dbReference type="Gene3D" id="2.170.130.10">
    <property type="entry name" value="TonB-dependent receptor, plug domain"/>
    <property type="match status" value="1"/>
</dbReference>
<reference evidence="16 17" key="1">
    <citation type="submission" date="2016-10" db="EMBL/GenBank/DDBJ databases">
        <authorList>
            <person name="de Groot N.N."/>
        </authorList>
    </citation>
    <scope>NUCLEOTIDE SEQUENCE [LARGE SCALE GENOMIC DNA]</scope>
    <source>
        <strain evidence="16 17">DSM 28010</strain>
    </source>
</reference>
<evidence type="ECO:0000256" key="9">
    <source>
        <dbReference type="ARBA" id="ARBA00023237"/>
    </source>
</evidence>
<comment type="subcellular location">
    <subcellularLocation>
        <location evidence="1 10">Cell outer membrane</location>
        <topology evidence="1 10">Multi-pass membrane protein</topology>
    </subcellularLocation>
</comment>
<dbReference type="SUPFAM" id="SSF56935">
    <property type="entry name" value="Porins"/>
    <property type="match status" value="1"/>
</dbReference>
<dbReference type="PROSITE" id="PS52016">
    <property type="entry name" value="TONB_DEPENDENT_REC_3"/>
    <property type="match status" value="1"/>
</dbReference>
<evidence type="ECO:0000256" key="3">
    <source>
        <dbReference type="ARBA" id="ARBA00022452"/>
    </source>
</evidence>
<dbReference type="Pfam" id="PF00593">
    <property type="entry name" value="TonB_dep_Rec_b-barrel"/>
    <property type="match status" value="1"/>
</dbReference>
<dbReference type="InterPro" id="IPR010917">
    <property type="entry name" value="TonB_rcpt_CS"/>
</dbReference>
<dbReference type="EMBL" id="FNEB01000004">
    <property type="protein sequence ID" value="SDI62186.1"/>
    <property type="molecule type" value="Genomic_DNA"/>
</dbReference>
<evidence type="ECO:0000259" key="15">
    <source>
        <dbReference type="Pfam" id="PF07715"/>
    </source>
</evidence>
<evidence type="ECO:0000256" key="8">
    <source>
        <dbReference type="ARBA" id="ARBA00023170"/>
    </source>
</evidence>
<feature type="domain" description="TonB-dependent receptor-like beta-barrel" evidence="14">
    <location>
        <begin position="205"/>
        <end position="571"/>
    </location>
</feature>
<keyword evidence="8" id="KW-0675">Receptor</keyword>
<keyword evidence="2 10" id="KW-0813">Transport</keyword>
<dbReference type="AlphaFoldDB" id="A0A1G8M2J2"/>